<accession>A0A9P7UPV2</accession>
<keyword evidence="1" id="KW-0472">Membrane</keyword>
<dbReference type="RefSeq" id="XP_043006547.1">
    <property type="nucleotide sequence ID" value="XM_043156752.1"/>
</dbReference>
<sequence>MAPSPLVTLFFVGWVHILLYGFNAVLYIVGMYLLRQRKSREGTTFLVVSSSLLFALATVSAIVSTLVVVGGYLSIPLPGTSPTSINLLACSIIEFILIHLVDWTAFTILLYRCFHIWGRRFLVIVAPVLFFLGETVVYYSELHQYITVRFALATGTPDQIRDFMTKTFPYTITTVVLSAVSNALPPFLIAGRMWTMKTRLQDIMHEGIEGSLPQKYNAIIAITLESGMIIPTFLIIYAVFNVINAKTGAHGDAIIVLSTMMPQIIALAPLIIMIRVALGLTAERHNVGNPTSLSSVSFRARTSQGCESVPHALNVHRDVAVSVSVTSSSDLEDLEQNPVSKRQAI</sequence>
<proteinExistence type="predicted"/>
<dbReference type="EMBL" id="CM032187">
    <property type="protein sequence ID" value="KAG7090077.1"/>
    <property type="molecule type" value="Genomic_DNA"/>
</dbReference>
<dbReference type="KEGG" id="more:E1B28_011694"/>
<keyword evidence="3" id="KW-1185">Reference proteome</keyword>
<reference evidence="2" key="1">
    <citation type="journal article" date="2021" name="Genome Biol. Evol.">
        <title>The assembled and annotated genome of the fairy-ring fungus Marasmius oreades.</title>
        <authorList>
            <person name="Hiltunen M."/>
            <person name="Ament-Velasquez S.L."/>
            <person name="Johannesson H."/>
        </authorList>
    </citation>
    <scope>NUCLEOTIDE SEQUENCE</scope>
    <source>
        <strain evidence="2">03SP1</strain>
    </source>
</reference>
<keyword evidence="1" id="KW-0812">Transmembrane</keyword>
<protein>
    <submittedName>
        <fullName evidence="2">Uncharacterized protein</fullName>
    </submittedName>
</protein>
<comment type="caution">
    <text evidence="2">The sequence shown here is derived from an EMBL/GenBank/DDBJ whole genome shotgun (WGS) entry which is preliminary data.</text>
</comment>
<feature type="transmembrane region" description="Helical" evidence="1">
    <location>
        <begin position="46"/>
        <end position="73"/>
    </location>
</feature>
<feature type="transmembrane region" description="Helical" evidence="1">
    <location>
        <begin position="260"/>
        <end position="278"/>
    </location>
</feature>
<evidence type="ECO:0000313" key="3">
    <source>
        <dbReference type="Proteomes" id="UP001049176"/>
    </source>
</evidence>
<organism evidence="2 3">
    <name type="scientific">Marasmius oreades</name>
    <name type="common">fairy-ring Marasmius</name>
    <dbReference type="NCBI Taxonomy" id="181124"/>
    <lineage>
        <taxon>Eukaryota</taxon>
        <taxon>Fungi</taxon>
        <taxon>Dikarya</taxon>
        <taxon>Basidiomycota</taxon>
        <taxon>Agaricomycotina</taxon>
        <taxon>Agaricomycetes</taxon>
        <taxon>Agaricomycetidae</taxon>
        <taxon>Agaricales</taxon>
        <taxon>Marasmiineae</taxon>
        <taxon>Marasmiaceae</taxon>
        <taxon>Marasmius</taxon>
    </lineage>
</organism>
<name>A0A9P7UPV2_9AGAR</name>
<evidence type="ECO:0000256" key="1">
    <source>
        <dbReference type="SAM" id="Phobius"/>
    </source>
</evidence>
<feature type="transmembrane region" description="Helical" evidence="1">
    <location>
        <begin position="6"/>
        <end position="34"/>
    </location>
</feature>
<dbReference type="GeneID" id="66080769"/>
<keyword evidence="1" id="KW-1133">Transmembrane helix</keyword>
<evidence type="ECO:0000313" key="2">
    <source>
        <dbReference type="EMBL" id="KAG7090077.1"/>
    </source>
</evidence>
<gene>
    <name evidence="2" type="ORF">E1B28_011694</name>
</gene>
<dbReference type="AlphaFoldDB" id="A0A9P7UPV2"/>
<feature type="transmembrane region" description="Helical" evidence="1">
    <location>
        <begin position="121"/>
        <end position="140"/>
    </location>
</feature>
<feature type="transmembrane region" description="Helical" evidence="1">
    <location>
        <begin position="216"/>
        <end position="240"/>
    </location>
</feature>
<dbReference type="OrthoDB" id="3357408at2759"/>
<feature type="transmembrane region" description="Helical" evidence="1">
    <location>
        <begin position="170"/>
        <end position="195"/>
    </location>
</feature>
<dbReference type="Proteomes" id="UP001049176">
    <property type="component" value="Chromosome 7"/>
</dbReference>
<feature type="transmembrane region" description="Helical" evidence="1">
    <location>
        <begin position="85"/>
        <end position="109"/>
    </location>
</feature>